<evidence type="ECO:0000313" key="4">
    <source>
        <dbReference type="Proteomes" id="UP000238308"/>
    </source>
</evidence>
<proteinExistence type="predicted"/>
<dbReference type="Gene3D" id="3.40.50.10610">
    <property type="entry name" value="ABC-type transport auxiliary lipoprotein component"/>
    <property type="match status" value="1"/>
</dbReference>
<keyword evidence="4" id="KW-1185">Reference proteome</keyword>
<sequence>MKHALKILCLTGLLVLAGCASTPSNYYTLVPLSIDEPMTLTSNNVGPYVLGEVAVPADIDQTSLVVQDSDGRLLMLEYDRWVAPVSAQLQNALSKSLTQKLGFPPVHNLNVAINDKRNTRIRVAVHSFDLLAGRYAELSAAWQISFAGTDKTISCFAQLREPVNPGVSELVAAQKKNVNKLADLISTVVKAKSATHSPVCQAM</sequence>
<dbReference type="RefSeq" id="WP_106226440.1">
    <property type="nucleotide sequence ID" value="NZ_PVTV01000011.1"/>
</dbReference>
<dbReference type="AlphaFoldDB" id="A0A2T0XJM2"/>
<feature type="chain" id="PRO_5015604400" description="ABC-type transport auxiliary lipoprotein component domain-containing protein" evidence="1">
    <location>
        <begin position="27"/>
        <end position="203"/>
    </location>
</feature>
<evidence type="ECO:0000256" key="1">
    <source>
        <dbReference type="SAM" id="SignalP"/>
    </source>
</evidence>
<feature type="signal peptide" evidence="1">
    <location>
        <begin position="1"/>
        <end position="26"/>
    </location>
</feature>
<organism evidence="3 4">
    <name type="scientific">Jezberella montanilacus</name>
    <dbReference type="NCBI Taxonomy" id="323426"/>
    <lineage>
        <taxon>Bacteria</taxon>
        <taxon>Pseudomonadati</taxon>
        <taxon>Pseudomonadota</taxon>
        <taxon>Betaproteobacteria</taxon>
        <taxon>Burkholderiales</taxon>
        <taxon>Alcaligenaceae</taxon>
        <taxon>Jezberella</taxon>
    </lineage>
</organism>
<dbReference type="Proteomes" id="UP000238308">
    <property type="component" value="Unassembled WGS sequence"/>
</dbReference>
<keyword evidence="1" id="KW-0732">Signal</keyword>
<dbReference type="EMBL" id="PVTV01000011">
    <property type="protein sequence ID" value="PRY99097.1"/>
    <property type="molecule type" value="Genomic_DNA"/>
</dbReference>
<gene>
    <name evidence="3" type="ORF">BCM14_0536</name>
</gene>
<dbReference type="SUPFAM" id="SSF159594">
    <property type="entry name" value="XCC0632-like"/>
    <property type="match status" value="1"/>
</dbReference>
<reference evidence="3 4" key="1">
    <citation type="submission" date="2018-03" db="EMBL/GenBank/DDBJ databases">
        <title>Genomic Encyclopedia of Type Strains, Phase III (KMG-III): the genomes of soil and plant-associated and newly described type strains.</title>
        <authorList>
            <person name="Whitman W."/>
        </authorList>
    </citation>
    <scope>NUCLEOTIDE SEQUENCE [LARGE SCALE GENOMIC DNA]</scope>
    <source>
        <strain evidence="3 4">MWH-P2sevCIIIb</strain>
    </source>
</reference>
<feature type="domain" description="ABC-type transport auxiliary lipoprotein component" evidence="2">
    <location>
        <begin position="42"/>
        <end position="185"/>
    </location>
</feature>
<dbReference type="InterPro" id="IPR005586">
    <property type="entry name" value="ABC_trans_aux"/>
</dbReference>
<accession>A0A2T0XJM2</accession>
<evidence type="ECO:0000259" key="2">
    <source>
        <dbReference type="Pfam" id="PF03886"/>
    </source>
</evidence>
<dbReference type="OrthoDB" id="1494661at2"/>
<comment type="caution">
    <text evidence="3">The sequence shown here is derived from an EMBL/GenBank/DDBJ whole genome shotgun (WGS) entry which is preliminary data.</text>
</comment>
<dbReference type="PROSITE" id="PS51257">
    <property type="entry name" value="PROKAR_LIPOPROTEIN"/>
    <property type="match status" value="1"/>
</dbReference>
<dbReference type="Pfam" id="PF03886">
    <property type="entry name" value="ABC_trans_aux"/>
    <property type="match status" value="1"/>
</dbReference>
<name>A0A2T0XJM2_9BURK</name>
<protein>
    <recommendedName>
        <fullName evidence="2">ABC-type transport auxiliary lipoprotein component domain-containing protein</fullName>
    </recommendedName>
</protein>
<evidence type="ECO:0000313" key="3">
    <source>
        <dbReference type="EMBL" id="PRY99097.1"/>
    </source>
</evidence>